<evidence type="ECO:0000256" key="2">
    <source>
        <dbReference type="ARBA" id="ARBA00022475"/>
    </source>
</evidence>
<accession>A0ABP8UE85</accession>
<keyword evidence="5 6" id="KW-0472">Membrane</keyword>
<comment type="caution">
    <text evidence="8">The sequence shown here is derived from an EMBL/GenBank/DDBJ whole genome shotgun (WGS) entry which is preliminary data.</text>
</comment>
<keyword evidence="9" id="KW-1185">Reference proteome</keyword>
<reference evidence="9" key="1">
    <citation type="journal article" date="2019" name="Int. J. Syst. Evol. Microbiol.">
        <title>The Global Catalogue of Microorganisms (GCM) 10K type strain sequencing project: providing services to taxonomists for standard genome sequencing and annotation.</title>
        <authorList>
            <consortium name="The Broad Institute Genomics Platform"/>
            <consortium name="The Broad Institute Genome Sequencing Center for Infectious Disease"/>
            <person name="Wu L."/>
            <person name="Ma J."/>
        </authorList>
    </citation>
    <scope>NUCLEOTIDE SEQUENCE [LARGE SCALE GENOMIC DNA]</scope>
    <source>
        <strain evidence="9">JCM 17939</strain>
    </source>
</reference>
<dbReference type="NCBIfam" id="TIGR03954">
    <property type="entry name" value="integ_memb_HG"/>
    <property type="match status" value="1"/>
</dbReference>
<proteinExistence type="predicted"/>
<feature type="transmembrane region" description="Helical" evidence="6">
    <location>
        <begin position="65"/>
        <end position="84"/>
    </location>
</feature>
<evidence type="ECO:0000256" key="5">
    <source>
        <dbReference type="ARBA" id="ARBA00023136"/>
    </source>
</evidence>
<dbReference type="InterPro" id="IPR023845">
    <property type="entry name" value="DUF3817_TM"/>
</dbReference>
<dbReference type="RefSeq" id="WP_345433276.1">
    <property type="nucleotide sequence ID" value="NZ_BAABHK010000006.1"/>
</dbReference>
<comment type="subcellular location">
    <subcellularLocation>
        <location evidence="1">Cell membrane</location>
        <topology evidence="1">Multi-pass membrane protein</topology>
    </subcellularLocation>
</comment>
<feature type="transmembrane region" description="Helical" evidence="6">
    <location>
        <begin position="6"/>
        <end position="25"/>
    </location>
</feature>
<evidence type="ECO:0000313" key="9">
    <source>
        <dbReference type="Proteomes" id="UP001501442"/>
    </source>
</evidence>
<keyword evidence="4 6" id="KW-1133">Transmembrane helix</keyword>
<organism evidence="8 9">
    <name type="scientific">Actinoallomurus vinaceus</name>
    <dbReference type="NCBI Taxonomy" id="1080074"/>
    <lineage>
        <taxon>Bacteria</taxon>
        <taxon>Bacillati</taxon>
        <taxon>Actinomycetota</taxon>
        <taxon>Actinomycetes</taxon>
        <taxon>Streptosporangiales</taxon>
        <taxon>Thermomonosporaceae</taxon>
        <taxon>Actinoallomurus</taxon>
    </lineage>
</organism>
<name>A0ABP8UE85_9ACTN</name>
<evidence type="ECO:0000256" key="1">
    <source>
        <dbReference type="ARBA" id="ARBA00004651"/>
    </source>
</evidence>
<evidence type="ECO:0000256" key="3">
    <source>
        <dbReference type="ARBA" id="ARBA00022692"/>
    </source>
</evidence>
<dbReference type="Proteomes" id="UP001501442">
    <property type="component" value="Unassembled WGS sequence"/>
</dbReference>
<sequence length="107" mass="12071">MTRYRVMAYVTGVLLIVLCFVAVPLKLFAHNGVLSTAVGIPHGMVCYPLYLLTTFDLYRRVRWPLSKMVLVVLAGIIPFLTFYIERRVVAELREQTAPARRTDAAGV</sequence>
<dbReference type="EMBL" id="BAABHK010000006">
    <property type="protein sequence ID" value="GAA4629167.1"/>
    <property type="molecule type" value="Genomic_DNA"/>
</dbReference>
<feature type="domain" description="DUF3817" evidence="7">
    <location>
        <begin position="2"/>
        <end position="88"/>
    </location>
</feature>
<evidence type="ECO:0000313" key="8">
    <source>
        <dbReference type="EMBL" id="GAA4629167.1"/>
    </source>
</evidence>
<dbReference type="Pfam" id="PF12823">
    <property type="entry name" value="DUF3817"/>
    <property type="match status" value="1"/>
</dbReference>
<feature type="transmembrane region" description="Helical" evidence="6">
    <location>
        <begin position="32"/>
        <end position="53"/>
    </location>
</feature>
<evidence type="ECO:0000259" key="7">
    <source>
        <dbReference type="Pfam" id="PF12823"/>
    </source>
</evidence>
<gene>
    <name evidence="8" type="ORF">GCM10023196_048750</name>
</gene>
<dbReference type="PANTHER" id="PTHR40077:SF2">
    <property type="entry name" value="MEMBRANE PROTEIN"/>
    <property type="match status" value="1"/>
</dbReference>
<protein>
    <submittedName>
        <fullName evidence="8">DUF3817 domain-containing protein</fullName>
    </submittedName>
</protein>
<evidence type="ECO:0000256" key="4">
    <source>
        <dbReference type="ARBA" id="ARBA00022989"/>
    </source>
</evidence>
<evidence type="ECO:0000256" key="6">
    <source>
        <dbReference type="SAM" id="Phobius"/>
    </source>
</evidence>
<dbReference type="PANTHER" id="PTHR40077">
    <property type="entry name" value="MEMBRANE PROTEIN-RELATED"/>
    <property type="match status" value="1"/>
</dbReference>
<keyword evidence="2" id="KW-1003">Cell membrane</keyword>
<keyword evidence="3 6" id="KW-0812">Transmembrane</keyword>